<dbReference type="AlphaFoldDB" id="A0A1I0EDM6"/>
<evidence type="ECO:0000256" key="1">
    <source>
        <dbReference type="SAM" id="Coils"/>
    </source>
</evidence>
<name>A0A1I0EDM6_9FIRM</name>
<reference evidence="2 3" key="1">
    <citation type="submission" date="2016-10" db="EMBL/GenBank/DDBJ databases">
        <authorList>
            <person name="de Groot N.N."/>
        </authorList>
    </citation>
    <scope>NUCLEOTIDE SEQUENCE [LARGE SCALE GENOMIC DNA]</scope>
    <source>
        <strain evidence="2 3">DSM 18979</strain>
    </source>
</reference>
<dbReference type="EMBL" id="FOHU01000010">
    <property type="protein sequence ID" value="SET43150.1"/>
    <property type="molecule type" value="Genomic_DNA"/>
</dbReference>
<dbReference type="Proteomes" id="UP000199568">
    <property type="component" value="Unassembled WGS sequence"/>
</dbReference>
<dbReference type="OrthoDB" id="1797351at2"/>
<dbReference type="RefSeq" id="WP_090444236.1">
    <property type="nucleotide sequence ID" value="NZ_FOHU01000010.1"/>
</dbReference>
<accession>A0A1I0EDM6</accession>
<gene>
    <name evidence="2" type="ORF">SAMN05660297_02401</name>
</gene>
<keyword evidence="3" id="KW-1185">Reference proteome</keyword>
<keyword evidence="1" id="KW-0175">Coiled coil</keyword>
<evidence type="ECO:0000313" key="3">
    <source>
        <dbReference type="Proteomes" id="UP000199568"/>
    </source>
</evidence>
<evidence type="ECO:0000313" key="2">
    <source>
        <dbReference type="EMBL" id="SET43150.1"/>
    </source>
</evidence>
<evidence type="ECO:0008006" key="4">
    <source>
        <dbReference type="Google" id="ProtNLM"/>
    </source>
</evidence>
<proteinExistence type="predicted"/>
<organism evidence="2 3">
    <name type="scientific">Natronincola peptidivorans</name>
    <dbReference type="NCBI Taxonomy" id="426128"/>
    <lineage>
        <taxon>Bacteria</taxon>
        <taxon>Bacillati</taxon>
        <taxon>Bacillota</taxon>
        <taxon>Clostridia</taxon>
        <taxon>Peptostreptococcales</taxon>
        <taxon>Natronincolaceae</taxon>
        <taxon>Natronincola</taxon>
    </lineage>
</organism>
<protein>
    <recommendedName>
        <fullName evidence="4">SH3 domain-containing protein</fullName>
    </recommendedName>
</protein>
<feature type="coiled-coil region" evidence="1">
    <location>
        <begin position="28"/>
        <end position="62"/>
    </location>
</feature>
<sequence>MLKKIMVILLVQVLVLNLTGCLKKGTQVNKLNEDIEFKQEQISEYNQEIQRLREELDKYRQALTINYFEYEEKKRFVEKELLITAIPREGILPLNMVHPNTVVEVEDAAEVDDQGVWLYVVVPVYDSPANFKGWIRELDTVPYTKEKQKLVQSEIYLNKGTPYIGIGVHTDNAIEENSVNDLPEDSIQKLPYNQRGRIENKINGYVRVIVPGGESLWIKEEYIIFPSVN</sequence>